<keyword evidence="3 6" id="KW-0812">Transmembrane</keyword>
<dbReference type="Proteomes" id="UP001211907">
    <property type="component" value="Unassembled WGS sequence"/>
</dbReference>
<organism evidence="8 9">
    <name type="scientific">Physocladia obscura</name>
    <dbReference type="NCBI Taxonomy" id="109957"/>
    <lineage>
        <taxon>Eukaryota</taxon>
        <taxon>Fungi</taxon>
        <taxon>Fungi incertae sedis</taxon>
        <taxon>Chytridiomycota</taxon>
        <taxon>Chytridiomycota incertae sedis</taxon>
        <taxon>Chytridiomycetes</taxon>
        <taxon>Chytridiales</taxon>
        <taxon>Chytriomycetaceae</taxon>
        <taxon>Physocladia</taxon>
    </lineage>
</organism>
<dbReference type="GO" id="GO:0016020">
    <property type="term" value="C:membrane"/>
    <property type="evidence" value="ECO:0007669"/>
    <property type="project" value="UniProtKB-SubCell"/>
</dbReference>
<feature type="transmembrane region" description="Helical" evidence="6">
    <location>
        <begin position="343"/>
        <end position="363"/>
    </location>
</feature>
<dbReference type="SUPFAM" id="SSF103473">
    <property type="entry name" value="MFS general substrate transporter"/>
    <property type="match status" value="1"/>
</dbReference>
<feature type="transmembrane region" description="Helical" evidence="6">
    <location>
        <begin position="311"/>
        <end position="331"/>
    </location>
</feature>
<feature type="transmembrane region" description="Helical" evidence="6">
    <location>
        <begin position="82"/>
        <end position="100"/>
    </location>
</feature>
<keyword evidence="5 6" id="KW-0472">Membrane</keyword>
<dbReference type="Gene3D" id="1.20.1250.20">
    <property type="entry name" value="MFS general substrate transporter like domains"/>
    <property type="match status" value="2"/>
</dbReference>
<evidence type="ECO:0000256" key="6">
    <source>
        <dbReference type="SAM" id="Phobius"/>
    </source>
</evidence>
<feature type="transmembrane region" description="Helical" evidence="6">
    <location>
        <begin position="404"/>
        <end position="422"/>
    </location>
</feature>
<evidence type="ECO:0000259" key="7">
    <source>
        <dbReference type="PROSITE" id="PS50850"/>
    </source>
</evidence>
<dbReference type="InterPro" id="IPR020846">
    <property type="entry name" value="MFS_dom"/>
</dbReference>
<dbReference type="EMBL" id="JADGJH010000352">
    <property type="protein sequence ID" value="KAJ3130801.1"/>
    <property type="molecule type" value="Genomic_DNA"/>
</dbReference>
<protein>
    <recommendedName>
        <fullName evidence="7">Major facilitator superfamily (MFS) profile domain-containing protein</fullName>
    </recommendedName>
</protein>
<dbReference type="AlphaFoldDB" id="A0AAD5T5Q0"/>
<comment type="subcellular location">
    <subcellularLocation>
        <location evidence="1">Membrane</location>
        <topology evidence="1">Multi-pass membrane protein</topology>
    </subcellularLocation>
</comment>
<name>A0AAD5T5Q0_9FUNG</name>
<sequence>MSEKAQSVSSFDGALNGYEADYQYDESEDIEIRRIIDTRLMPWILFSTFILNMDRTNISNAISDGLATELGFSLQVINNANTIYAVVFTIAAFFGSILGKRFGPHRFIPFLVFSWGIVTLSHTWIKNGTDYYLVRTFIALTEGGVIPATLVYLGGFYKKKEIATRLSWFWGVQNLASAFSGIMASGILQLEGNSGLYGWRWLFLIDGIITIASAVVFAFVFPRSPYYTEGGLNFGGWFTDRQKIIAVTRIVRDDPLKLNYETRVQFSDVVAALTDYKVWGHLVLTCLGLTYLTPYGTYLPTTIKSFGFNTYVSNALTAPNYILGFISMTLMTAHSDRVGERGYHGAISVVWQFIGFVLLAFLPDSTPRGVFYFATLVVSSAPFTHPLNISWLNENTAPLGKRTVASGLVIGAANIYGVYASQIYQSKDAPRYHVGNYIILGFLVATFLLWLVQKNLYIVLNNRRAVIWAAKSGEEKADYDATTSDLGSNRLDFIFKT</sequence>
<evidence type="ECO:0000313" key="8">
    <source>
        <dbReference type="EMBL" id="KAJ3130801.1"/>
    </source>
</evidence>
<feature type="transmembrane region" description="Helical" evidence="6">
    <location>
        <begin position="434"/>
        <end position="452"/>
    </location>
</feature>
<feature type="transmembrane region" description="Helical" evidence="6">
    <location>
        <begin position="201"/>
        <end position="221"/>
    </location>
</feature>
<feature type="transmembrane region" description="Helical" evidence="6">
    <location>
        <begin position="369"/>
        <end position="392"/>
    </location>
</feature>
<feature type="transmembrane region" description="Helical" evidence="6">
    <location>
        <begin position="137"/>
        <end position="156"/>
    </location>
</feature>
<evidence type="ECO:0000256" key="3">
    <source>
        <dbReference type="ARBA" id="ARBA00022692"/>
    </source>
</evidence>
<evidence type="ECO:0000256" key="4">
    <source>
        <dbReference type="ARBA" id="ARBA00022989"/>
    </source>
</evidence>
<dbReference type="PANTHER" id="PTHR43791">
    <property type="entry name" value="PERMEASE-RELATED"/>
    <property type="match status" value="1"/>
</dbReference>
<comment type="caution">
    <text evidence="8">The sequence shown here is derived from an EMBL/GenBank/DDBJ whole genome shotgun (WGS) entry which is preliminary data.</text>
</comment>
<keyword evidence="4 6" id="KW-1133">Transmembrane helix</keyword>
<proteinExistence type="predicted"/>
<accession>A0AAD5T5Q0</accession>
<feature type="domain" description="Major facilitator superfamily (MFS) profile" evidence="7">
    <location>
        <begin position="40"/>
        <end position="453"/>
    </location>
</feature>
<dbReference type="Pfam" id="PF07690">
    <property type="entry name" value="MFS_1"/>
    <property type="match status" value="1"/>
</dbReference>
<feature type="transmembrane region" description="Helical" evidence="6">
    <location>
        <begin position="278"/>
        <end position="299"/>
    </location>
</feature>
<feature type="transmembrane region" description="Helical" evidence="6">
    <location>
        <begin position="107"/>
        <end position="125"/>
    </location>
</feature>
<evidence type="ECO:0000256" key="1">
    <source>
        <dbReference type="ARBA" id="ARBA00004141"/>
    </source>
</evidence>
<dbReference type="InterPro" id="IPR011701">
    <property type="entry name" value="MFS"/>
</dbReference>
<dbReference type="PROSITE" id="PS50850">
    <property type="entry name" value="MFS"/>
    <property type="match status" value="1"/>
</dbReference>
<feature type="transmembrane region" description="Helical" evidence="6">
    <location>
        <begin position="168"/>
        <end position="189"/>
    </location>
</feature>
<evidence type="ECO:0000313" key="9">
    <source>
        <dbReference type="Proteomes" id="UP001211907"/>
    </source>
</evidence>
<keyword evidence="9" id="KW-1185">Reference proteome</keyword>
<reference evidence="8" key="1">
    <citation type="submission" date="2020-05" db="EMBL/GenBank/DDBJ databases">
        <title>Phylogenomic resolution of chytrid fungi.</title>
        <authorList>
            <person name="Stajich J.E."/>
            <person name="Amses K."/>
            <person name="Simmons R."/>
            <person name="Seto K."/>
            <person name="Myers J."/>
            <person name="Bonds A."/>
            <person name="Quandt C.A."/>
            <person name="Barry K."/>
            <person name="Liu P."/>
            <person name="Grigoriev I."/>
            <person name="Longcore J.E."/>
            <person name="James T.Y."/>
        </authorList>
    </citation>
    <scope>NUCLEOTIDE SEQUENCE</scope>
    <source>
        <strain evidence="8">JEL0513</strain>
    </source>
</reference>
<dbReference type="PANTHER" id="PTHR43791:SF86">
    <property type="entry name" value="MAJOR FACILITATOR SUPERFAMILY (MFS) PROFILE DOMAIN-CONTAINING PROTEIN"/>
    <property type="match status" value="1"/>
</dbReference>
<dbReference type="GO" id="GO:0022857">
    <property type="term" value="F:transmembrane transporter activity"/>
    <property type="evidence" value="ECO:0007669"/>
    <property type="project" value="InterPro"/>
</dbReference>
<evidence type="ECO:0000256" key="5">
    <source>
        <dbReference type="ARBA" id="ARBA00023136"/>
    </source>
</evidence>
<gene>
    <name evidence="8" type="ORF">HK100_007465</name>
</gene>
<evidence type="ECO:0000256" key="2">
    <source>
        <dbReference type="ARBA" id="ARBA00022448"/>
    </source>
</evidence>
<dbReference type="InterPro" id="IPR036259">
    <property type="entry name" value="MFS_trans_sf"/>
</dbReference>
<keyword evidence="2" id="KW-0813">Transport</keyword>